<feature type="signal peptide" evidence="6">
    <location>
        <begin position="1"/>
        <end position="25"/>
    </location>
</feature>
<dbReference type="AlphaFoldDB" id="A0A429ZA25"/>
<sequence>MKRMIKMMMFFLSACSMLMIQCVYANEVSDEVFTVTIHKRLFDQPIRFLIQNTGQEVDIGGTPLAGAEFQVYDVTERYHNLLKKNSSLKAMQEIQEEYTQSVPTQSLEKKTTDTDGIAVFHNLVEKQTNQQAAYVFVETATPANITMTQKAAPIVLVTPIFLLDANGEQTNTKLSNVHIYPKNIGYVPNKPDKPIPPDNPKKPSKPVLPMTGQAKSFLSLLGIAIILAVVWIWRKKTKK</sequence>
<dbReference type="Proteomes" id="UP000288490">
    <property type="component" value="Unassembled WGS sequence"/>
</dbReference>
<protein>
    <recommendedName>
        <fullName evidence="11">Gram-positive pilin subunit D1 N-terminal domain-containing protein</fullName>
    </recommendedName>
</protein>
<dbReference type="RefSeq" id="WP_125958557.1">
    <property type="nucleotide sequence ID" value="NZ_NGJT01000038.1"/>
</dbReference>
<dbReference type="Pfam" id="PF00746">
    <property type="entry name" value="Gram_pos_anchor"/>
    <property type="match status" value="1"/>
</dbReference>
<reference evidence="9 10" key="1">
    <citation type="submission" date="2017-05" db="EMBL/GenBank/DDBJ databases">
        <title>Vagococcus spp. assemblies.</title>
        <authorList>
            <person name="Gulvik C.A."/>
        </authorList>
    </citation>
    <scope>NUCLEOTIDE SEQUENCE [LARGE SCALE GENOMIC DNA]</scope>
    <source>
        <strain evidence="9 10">SS1994</strain>
    </source>
</reference>
<evidence type="ECO:0000313" key="9">
    <source>
        <dbReference type="EMBL" id="RST90541.1"/>
    </source>
</evidence>
<keyword evidence="5" id="KW-1133">Transmembrane helix</keyword>
<proteinExistence type="predicted"/>
<comment type="caution">
    <text evidence="9">The sequence shown here is derived from an EMBL/GenBank/DDBJ whole genome shotgun (WGS) entry which is preliminary data.</text>
</comment>
<organism evidence="9 10">
    <name type="scientific">Vagococcus bubulae</name>
    <dbReference type="NCBI Taxonomy" id="1977868"/>
    <lineage>
        <taxon>Bacteria</taxon>
        <taxon>Bacillati</taxon>
        <taxon>Bacillota</taxon>
        <taxon>Bacilli</taxon>
        <taxon>Lactobacillales</taxon>
        <taxon>Enterococcaceae</taxon>
        <taxon>Vagococcus</taxon>
    </lineage>
</organism>
<evidence type="ECO:0000256" key="6">
    <source>
        <dbReference type="SAM" id="SignalP"/>
    </source>
</evidence>
<feature type="domain" description="Gram-positive pilin subunit D1 N-terminal" evidence="8">
    <location>
        <begin position="32"/>
        <end position="183"/>
    </location>
</feature>
<evidence type="ECO:0008006" key="11">
    <source>
        <dbReference type="Google" id="ProtNLM"/>
    </source>
</evidence>
<evidence type="ECO:0000256" key="4">
    <source>
        <dbReference type="ARBA" id="ARBA00023088"/>
    </source>
</evidence>
<evidence type="ECO:0000256" key="1">
    <source>
        <dbReference type="ARBA" id="ARBA00022512"/>
    </source>
</evidence>
<keyword evidence="2" id="KW-0964">Secreted</keyword>
<keyword evidence="5" id="KW-0812">Transmembrane</keyword>
<feature type="transmembrane region" description="Helical" evidence="5">
    <location>
        <begin position="216"/>
        <end position="233"/>
    </location>
</feature>
<keyword evidence="1" id="KW-0134">Cell wall</keyword>
<dbReference type="InterPro" id="IPR013783">
    <property type="entry name" value="Ig-like_fold"/>
</dbReference>
<keyword evidence="5" id="KW-0472">Membrane</keyword>
<evidence type="ECO:0000259" key="7">
    <source>
        <dbReference type="Pfam" id="PF00746"/>
    </source>
</evidence>
<name>A0A429ZA25_9ENTE</name>
<keyword evidence="4" id="KW-0572">Peptidoglycan-anchor</keyword>
<gene>
    <name evidence="9" type="ORF">CBF36_11715</name>
</gene>
<evidence type="ECO:0000256" key="3">
    <source>
        <dbReference type="ARBA" id="ARBA00022729"/>
    </source>
</evidence>
<evidence type="ECO:0000259" key="8">
    <source>
        <dbReference type="Pfam" id="PF16555"/>
    </source>
</evidence>
<dbReference type="NCBIfam" id="TIGR01167">
    <property type="entry name" value="LPXTG_anchor"/>
    <property type="match status" value="1"/>
</dbReference>
<dbReference type="Pfam" id="PF16555">
    <property type="entry name" value="GramPos_pilinD1"/>
    <property type="match status" value="1"/>
</dbReference>
<feature type="domain" description="Gram-positive cocci surface proteins LPxTG" evidence="7">
    <location>
        <begin position="200"/>
        <end position="239"/>
    </location>
</feature>
<dbReference type="OrthoDB" id="2326665at2"/>
<evidence type="ECO:0000256" key="2">
    <source>
        <dbReference type="ARBA" id="ARBA00022525"/>
    </source>
</evidence>
<keyword evidence="10" id="KW-1185">Reference proteome</keyword>
<dbReference type="InterPro" id="IPR019931">
    <property type="entry name" value="LPXTG_anchor"/>
</dbReference>
<dbReference type="Gene3D" id="2.60.40.10">
    <property type="entry name" value="Immunoglobulins"/>
    <property type="match status" value="1"/>
</dbReference>
<evidence type="ECO:0000313" key="10">
    <source>
        <dbReference type="Proteomes" id="UP000288490"/>
    </source>
</evidence>
<dbReference type="InterPro" id="IPR032364">
    <property type="entry name" value="GramPos_pilinD1_N"/>
</dbReference>
<accession>A0A429ZA25</accession>
<evidence type="ECO:0000256" key="5">
    <source>
        <dbReference type="SAM" id="Phobius"/>
    </source>
</evidence>
<feature type="chain" id="PRO_5019141990" description="Gram-positive pilin subunit D1 N-terminal domain-containing protein" evidence="6">
    <location>
        <begin position="26"/>
        <end position="239"/>
    </location>
</feature>
<dbReference type="EMBL" id="NGJT01000038">
    <property type="protein sequence ID" value="RST90541.1"/>
    <property type="molecule type" value="Genomic_DNA"/>
</dbReference>
<keyword evidence="3 6" id="KW-0732">Signal</keyword>